<evidence type="ECO:0000256" key="1">
    <source>
        <dbReference type="ARBA" id="ARBA00001936"/>
    </source>
</evidence>
<evidence type="ECO:0000256" key="17">
    <source>
        <dbReference type="HAMAP-Rule" id="MF_00138"/>
    </source>
</evidence>
<dbReference type="InterPro" id="IPR020562">
    <property type="entry name" value="PRibGlycinamide_synth_N"/>
</dbReference>
<sequence length="423" mass="44755">MKILVIGGGGREHVLVWKIAQSPLVETLYCAPGNPGIAALAECVHIQADEIDALLDFALAEKIDLTVVGPEVPLTLGIVDRFQAAGLEIFGPSQAAAQLEGSKGFSKDLMAKYGIPTAAYRTFTDRDQAHAYIRAQGAPIVVKADGLAAGKGVIVAMTVEQALAAVDDILLDKVFGAAGSQVVIEEFMTGEEASFFVFTDGKNILPLASAQDHKRIFDNDEGPNTGGMGAYSPAPVVTETVTAEVIETIVKPTIAGMTAEGCPYRGILYVGLMIEDGKPKVVEYNARFGDPEAQPLLMRMKSDIVPVLQACARGDLAGVSLEWHEKAAVCVVMASGGYPGNFEKGLEISGLEAAEAVEDLMVFHAGTAFQDGKIVNQGGRVLGVTGLGRTVAEAIAKAYEGAALIRWRDVHYRKDIGQKALNR</sequence>
<dbReference type="EC" id="6.3.4.13" evidence="4 17"/>
<dbReference type="PROSITE" id="PS00184">
    <property type="entry name" value="GARS"/>
    <property type="match status" value="1"/>
</dbReference>
<dbReference type="HAMAP" id="MF_00138">
    <property type="entry name" value="GARS"/>
    <property type="match status" value="1"/>
</dbReference>
<accession>A0A550J977</accession>
<evidence type="ECO:0000259" key="19">
    <source>
        <dbReference type="PROSITE" id="PS50975"/>
    </source>
</evidence>
<evidence type="ECO:0000256" key="18">
    <source>
        <dbReference type="PROSITE-ProRule" id="PRU00409"/>
    </source>
</evidence>
<keyword evidence="10 18" id="KW-0067">ATP-binding</keyword>
<dbReference type="SUPFAM" id="SSF51246">
    <property type="entry name" value="Rudiment single hybrid motif"/>
    <property type="match status" value="1"/>
</dbReference>
<dbReference type="Gene3D" id="3.40.50.20">
    <property type="match status" value="1"/>
</dbReference>
<comment type="similarity">
    <text evidence="13 17">Belongs to the GARS family.</text>
</comment>
<dbReference type="Pfam" id="PF02843">
    <property type="entry name" value="GARS_C"/>
    <property type="match status" value="1"/>
</dbReference>
<evidence type="ECO:0000256" key="5">
    <source>
        <dbReference type="ARBA" id="ARBA00020605"/>
    </source>
</evidence>
<dbReference type="InterPro" id="IPR000115">
    <property type="entry name" value="PRibGlycinamide_synth"/>
</dbReference>
<dbReference type="SUPFAM" id="SSF52440">
    <property type="entry name" value="PreATP-grasp domain"/>
    <property type="match status" value="1"/>
</dbReference>
<evidence type="ECO:0000313" key="20">
    <source>
        <dbReference type="EMBL" id="TRO79789.1"/>
    </source>
</evidence>
<dbReference type="PANTHER" id="PTHR43472:SF1">
    <property type="entry name" value="PHOSPHORIBOSYLAMINE--GLYCINE LIGASE, CHLOROPLASTIC"/>
    <property type="match status" value="1"/>
</dbReference>
<dbReference type="InterPro" id="IPR020561">
    <property type="entry name" value="PRibGlycinamid_synth_ATP-grasp"/>
</dbReference>
<dbReference type="GO" id="GO:0006189">
    <property type="term" value="P:'de novo' IMP biosynthetic process"/>
    <property type="evidence" value="ECO:0007669"/>
    <property type="project" value="UniProtKB-UniRule"/>
</dbReference>
<protein>
    <recommendedName>
        <fullName evidence="5 17">Phosphoribosylamine--glycine ligase</fullName>
        <ecNumber evidence="4 17">6.3.4.13</ecNumber>
    </recommendedName>
    <alternativeName>
        <fullName evidence="16 17">GARS</fullName>
    </alternativeName>
    <alternativeName>
        <fullName evidence="14 17">Glycinamide ribonucleotide synthetase</fullName>
    </alternativeName>
    <alternativeName>
        <fullName evidence="15 17">Phosphoribosylglycinamide synthetase</fullName>
    </alternativeName>
</protein>
<evidence type="ECO:0000256" key="3">
    <source>
        <dbReference type="ARBA" id="ARBA00005174"/>
    </source>
</evidence>
<dbReference type="InterPro" id="IPR020560">
    <property type="entry name" value="PRibGlycinamide_synth_C-dom"/>
</dbReference>
<evidence type="ECO:0000256" key="16">
    <source>
        <dbReference type="ARBA" id="ARBA00079592"/>
    </source>
</evidence>
<keyword evidence="9 17" id="KW-0658">Purine biosynthesis</keyword>
<evidence type="ECO:0000256" key="8">
    <source>
        <dbReference type="ARBA" id="ARBA00022741"/>
    </source>
</evidence>
<evidence type="ECO:0000256" key="15">
    <source>
        <dbReference type="ARBA" id="ARBA00042864"/>
    </source>
</evidence>
<dbReference type="Proteomes" id="UP000317155">
    <property type="component" value="Unassembled WGS sequence"/>
</dbReference>
<evidence type="ECO:0000256" key="4">
    <source>
        <dbReference type="ARBA" id="ARBA00013255"/>
    </source>
</evidence>
<dbReference type="InterPro" id="IPR011054">
    <property type="entry name" value="Rudment_hybrid_motif"/>
</dbReference>
<dbReference type="FunFam" id="3.90.600.10:FF:000001">
    <property type="entry name" value="Trifunctional purine biosynthetic protein adenosine-3"/>
    <property type="match status" value="1"/>
</dbReference>
<comment type="pathway">
    <text evidence="3 17">Purine metabolism; IMP biosynthesis via de novo pathway; N(1)-(5-phospho-D-ribosyl)glycinamide from 5-phospho-alpha-D-ribose 1-diphosphate: step 2/2.</text>
</comment>
<keyword evidence="11" id="KW-0460">Magnesium</keyword>
<evidence type="ECO:0000256" key="2">
    <source>
        <dbReference type="ARBA" id="ARBA00001946"/>
    </source>
</evidence>
<keyword evidence="21" id="KW-1185">Reference proteome</keyword>
<dbReference type="AlphaFoldDB" id="A0A550J977"/>
<comment type="catalytic activity">
    <reaction evidence="17">
        <text>5-phospho-beta-D-ribosylamine + glycine + ATP = N(1)-(5-phospho-beta-D-ribosyl)glycinamide + ADP + phosphate + H(+)</text>
        <dbReference type="Rhea" id="RHEA:17453"/>
        <dbReference type="ChEBI" id="CHEBI:15378"/>
        <dbReference type="ChEBI" id="CHEBI:30616"/>
        <dbReference type="ChEBI" id="CHEBI:43474"/>
        <dbReference type="ChEBI" id="CHEBI:57305"/>
        <dbReference type="ChEBI" id="CHEBI:58681"/>
        <dbReference type="ChEBI" id="CHEBI:143788"/>
        <dbReference type="ChEBI" id="CHEBI:456216"/>
        <dbReference type="EC" id="6.3.4.13"/>
    </reaction>
</comment>
<dbReference type="RefSeq" id="WP_092058932.1">
    <property type="nucleotide sequence ID" value="NZ_FOJJ01000041.1"/>
</dbReference>
<evidence type="ECO:0000256" key="14">
    <source>
        <dbReference type="ARBA" id="ARBA00042242"/>
    </source>
</evidence>
<evidence type="ECO:0000256" key="11">
    <source>
        <dbReference type="ARBA" id="ARBA00022842"/>
    </source>
</evidence>
<keyword evidence="8 18" id="KW-0547">Nucleotide-binding</keyword>
<dbReference type="OrthoDB" id="9807240at2"/>
<keyword evidence="6 17" id="KW-0436">Ligase</keyword>
<evidence type="ECO:0000256" key="9">
    <source>
        <dbReference type="ARBA" id="ARBA00022755"/>
    </source>
</evidence>
<keyword evidence="7" id="KW-0479">Metal-binding</keyword>
<organism evidence="20 21">
    <name type="scientific">Trichloromonas acetexigens</name>
    <dbReference type="NCBI Taxonomy" id="38815"/>
    <lineage>
        <taxon>Bacteria</taxon>
        <taxon>Pseudomonadati</taxon>
        <taxon>Thermodesulfobacteriota</taxon>
        <taxon>Desulfuromonadia</taxon>
        <taxon>Desulfuromonadales</taxon>
        <taxon>Trichloromonadaceae</taxon>
        <taxon>Trichloromonas</taxon>
    </lineage>
</organism>
<dbReference type="Gene3D" id="3.90.600.10">
    <property type="entry name" value="Phosphoribosylglycinamide synthetase, C-terminal domain"/>
    <property type="match status" value="1"/>
</dbReference>
<dbReference type="InterPro" id="IPR013815">
    <property type="entry name" value="ATP_grasp_subdomain_1"/>
</dbReference>
<dbReference type="Pfam" id="PF01071">
    <property type="entry name" value="GARS_A"/>
    <property type="match status" value="1"/>
</dbReference>
<dbReference type="NCBIfam" id="TIGR00877">
    <property type="entry name" value="purD"/>
    <property type="match status" value="1"/>
</dbReference>
<dbReference type="SMART" id="SM01210">
    <property type="entry name" value="GARS_C"/>
    <property type="match status" value="1"/>
</dbReference>
<comment type="cofactor">
    <cofactor evidence="1">
        <name>Mn(2+)</name>
        <dbReference type="ChEBI" id="CHEBI:29035"/>
    </cofactor>
</comment>
<dbReference type="SUPFAM" id="SSF56059">
    <property type="entry name" value="Glutathione synthetase ATP-binding domain-like"/>
    <property type="match status" value="1"/>
</dbReference>
<dbReference type="InterPro" id="IPR011761">
    <property type="entry name" value="ATP-grasp"/>
</dbReference>
<comment type="cofactor">
    <cofactor evidence="2">
        <name>Mg(2+)</name>
        <dbReference type="ChEBI" id="CHEBI:18420"/>
    </cofactor>
</comment>
<dbReference type="SMART" id="SM01209">
    <property type="entry name" value="GARS_A"/>
    <property type="match status" value="1"/>
</dbReference>
<proteinExistence type="inferred from homology"/>
<evidence type="ECO:0000256" key="6">
    <source>
        <dbReference type="ARBA" id="ARBA00022598"/>
    </source>
</evidence>
<name>A0A550J977_9BACT</name>
<dbReference type="FunFam" id="3.40.50.20:FF:000006">
    <property type="entry name" value="Phosphoribosylamine--glycine ligase, chloroplastic"/>
    <property type="match status" value="1"/>
</dbReference>
<dbReference type="GO" id="GO:0004637">
    <property type="term" value="F:phosphoribosylamine-glycine ligase activity"/>
    <property type="evidence" value="ECO:0007669"/>
    <property type="project" value="UniProtKB-UniRule"/>
</dbReference>
<dbReference type="Gene3D" id="3.30.1490.20">
    <property type="entry name" value="ATP-grasp fold, A domain"/>
    <property type="match status" value="1"/>
</dbReference>
<feature type="domain" description="ATP-grasp" evidence="19">
    <location>
        <begin position="107"/>
        <end position="313"/>
    </location>
</feature>
<evidence type="ECO:0000256" key="7">
    <source>
        <dbReference type="ARBA" id="ARBA00022723"/>
    </source>
</evidence>
<keyword evidence="12" id="KW-0464">Manganese</keyword>
<evidence type="ECO:0000256" key="10">
    <source>
        <dbReference type="ARBA" id="ARBA00022840"/>
    </source>
</evidence>
<reference evidence="20 21" key="1">
    <citation type="submission" date="2019-07" db="EMBL/GenBank/DDBJ databases">
        <title>Insights of Desulfuromonas acetexigens electromicrobiology.</title>
        <authorList>
            <person name="Katuri K."/>
            <person name="Sapireddy V."/>
            <person name="Shaw D.R."/>
            <person name="Saikaly P."/>
        </authorList>
    </citation>
    <scope>NUCLEOTIDE SEQUENCE [LARGE SCALE GENOMIC DNA]</scope>
    <source>
        <strain evidence="20 21">2873</strain>
    </source>
</reference>
<dbReference type="FunFam" id="3.30.470.20:FF:000031">
    <property type="entry name" value="Phosphoribosylamine--glycine ligase"/>
    <property type="match status" value="1"/>
</dbReference>
<dbReference type="PROSITE" id="PS50975">
    <property type="entry name" value="ATP_GRASP"/>
    <property type="match status" value="1"/>
</dbReference>
<dbReference type="UniPathway" id="UPA00074">
    <property type="reaction ID" value="UER00125"/>
</dbReference>
<dbReference type="PANTHER" id="PTHR43472">
    <property type="entry name" value="PHOSPHORIBOSYLAMINE--GLYCINE LIGASE"/>
    <property type="match status" value="1"/>
</dbReference>
<dbReference type="InterPro" id="IPR016185">
    <property type="entry name" value="PreATP-grasp_dom_sf"/>
</dbReference>
<evidence type="ECO:0000313" key="21">
    <source>
        <dbReference type="Proteomes" id="UP000317155"/>
    </source>
</evidence>
<evidence type="ECO:0000256" key="12">
    <source>
        <dbReference type="ARBA" id="ARBA00023211"/>
    </source>
</evidence>
<evidence type="ECO:0000256" key="13">
    <source>
        <dbReference type="ARBA" id="ARBA00038345"/>
    </source>
</evidence>
<gene>
    <name evidence="17 20" type="primary">purD</name>
    <name evidence="20" type="ORF">FL622_12845</name>
</gene>
<dbReference type="GO" id="GO:0005524">
    <property type="term" value="F:ATP binding"/>
    <property type="evidence" value="ECO:0007669"/>
    <property type="project" value="UniProtKB-UniRule"/>
</dbReference>
<dbReference type="GO" id="GO:0046872">
    <property type="term" value="F:metal ion binding"/>
    <property type="evidence" value="ECO:0007669"/>
    <property type="project" value="UniProtKB-KW"/>
</dbReference>
<dbReference type="InterPro" id="IPR037123">
    <property type="entry name" value="PRibGlycinamide_synth_C_sf"/>
</dbReference>
<dbReference type="EMBL" id="VJVV01000009">
    <property type="protein sequence ID" value="TRO79789.1"/>
    <property type="molecule type" value="Genomic_DNA"/>
</dbReference>
<dbReference type="FunFam" id="3.30.1490.20:FF:000006">
    <property type="entry name" value="phosphoribosylamine--glycine ligase, chloroplastic-like"/>
    <property type="match status" value="1"/>
</dbReference>
<dbReference type="Gene3D" id="3.30.470.20">
    <property type="entry name" value="ATP-grasp fold, B domain"/>
    <property type="match status" value="1"/>
</dbReference>
<dbReference type="Pfam" id="PF02844">
    <property type="entry name" value="GARS_N"/>
    <property type="match status" value="1"/>
</dbReference>
<comment type="caution">
    <text evidence="20">The sequence shown here is derived from an EMBL/GenBank/DDBJ whole genome shotgun (WGS) entry which is preliminary data.</text>
</comment>
<dbReference type="GO" id="GO:0009113">
    <property type="term" value="P:purine nucleobase biosynthetic process"/>
    <property type="evidence" value="ECO:0007669"/>
    <property type="project" value="InterPro"/>
</dbReference>
<dbReference type="InterPro" id="IPR020559">
    <property type="entry name" value="PRibGlycinamide_synth_CS"/>
</dbReference>